<dbReference type="OrthoDB" id="5337045at2759"/>
<dbReference type="InParanoid" id="A0A3N4LTW4"/>
<evidence type="ECO:0000256" key="1">
    <source>
        <dbReference type="SAM" id="MobiDB-lite"/>
    </source>
</evidence>
<accession>A0A3N4LTW4</accession>
<gene>
    <name evidence="2" type="ORF">L211DRAFT_133682</name>
</gene>
<evidence type="ECO:0000313" key="3">
    <source>
        <dbReference type="Proteomes" id="UP000267821"/>
    </source>
</evidence>
<dbReference type="Proteomes" id="UP000267821">
    <property type="component" value="Unassembled WGS sequence"/>
</dbReference>
<reference evidence="2 3" key="1">
    <citation type="journal article" date="2018" name="Nat. Ecol. Evol.">
        <title>Pezizomycetes genomes reveal the molecular basis of ectomycorrhizal truffle lifestyle.</title>
        <authorList>
            <person name="Murat C."/>
            <person name="Payen T."/>
            <person name="Noel B."/>
            <person name="Kuo A."/>
            <person name="Morin E."/>
            <person name="Chen J."/>
            <person name="Kohler A."/>
            <person name="Krizsan K."/>
            <person name="Balestrini R."/>
            <person name="Da Silva C."/>
            <person name="Montanini B."/>
            <person name="Hainaut M."/>
            <person name="Levati E."/>
            <person name="Barry K.W."/>
            <person name="Belfiori B."/>
            <person name="Cichocki N."/>
            <person name="Clum A."/>
            <person name="Dockter R.B."/>
            <person name="Fauchery L."/>
            <person name="Guy J."/>
            <person name="Iotti M."/>
            <person name="Le Tacon F."/>
            <person name="Lindquist E.A."/>
            <person name="Lipzen A."/>
            <person name="Malagnac F."/>
            <person name="Mello A."/>
            <person name="Molinier V."/>
            <person name="Miyauchi S."/>
            <person name="Poulain J."/>
            <person name="Riccioni C."/>
            <person name="Rubini A."/>
            <person name="Sitrit Y."/>
            <person name="Splivallo R."/>
            <person name="Traeger S."/>
            <person name="Wang M."/>
            <person name="Zifcakova L."/>
            <person name="Wipf D."/>
            <person name="Zambonelli A."/>
            <person name="Paolocci F."/>
            <person name="Nowrousian M."/>
            <person name="Ottonello S."/>
            <person name="Baldrian P."/>
            <person name="Spatafora J.W."/>
            <person name="Henrissat B."/>
            <person name="Nagy L.G."/>
            <person name="Aury J.M."/>
            <person name="Wincker P."/>
            <person name="Grigoriev I.V."/>
            <person name="Bonfante P."/>
            <person name="Martin F.M."/>
        </authorList>
    </citation>
    <scope>NUCLEOTIDE SEQUENCE [LARGE SCALE GENOMIC DNA]</scope>
    <source>
        <strain evidence="2 3">ATCC MYA-4762</strain>
    </source>
</reference>
<keyword evidence="3" id="KW-1185">Reference proteome</keyword>
<feature type="region of interest" description="Disordered" evidence="1">
    <location>
        <begin position="118"/>
        <end position="159"/>
    </location>
</feature>
<dbReference type="AlphaFoldDB" id="A0A3N4LTW4"/>
<name>A0A3N4LTW4_9PEZI</name>
<feature type="region of interest" description="Disordered" evidence="1">
    <location>
        <begin position="1"/>
        <end position="38"/>
    </location>
</feature>
<evidence type="ECO:0000313" key="2">
    <source>
        <dbReference type="EMBL" id="RPB24999.1"/>
    </source>
</evidence>
<organism evidence="2 3">
    <name type="scientific">Terfezia boudieri ATCC MYA-4762</name>
    <dbReference type="NCBI Taxonomy" id="1051890"/>
    <lineage>
        <taxon>Eukaryota</taxon>
        <taxon>Fungi</taxon>
        <taxon>Dikarya</taxon>
        <taxon>Ascomycota</taxon>
        <taxon>Pezizomycotina</taxon>
        <taxon>Pezizomycetes</taxon>
        <taxon>Pezizales</taxon>
        <taxon>Pezizaceae</taxon>
        <taxon>Terfezia</taxon>
    </lineage>
</organism>
<proteinExistence type="predicted"/>
<protein>
    <submittedName>
        <fullName evidence="2">Uncharacterized protein</fullName>
    </submittedName>
</protein>
<sequence length="245" mass="27140">MDPNWGGDGADYQPRKVSPAADSHIIKNPANPQPDESGKYPFHIILQEIIRGLAGDQYAAATNASLFRTKLNVSETQRMSGLFFFNSFTQRDVNLQCTLLLQVIQYWSLEDTIPDFSAQAEQEDGHSGKSRSRSPKSPRSPREGSTKRKSRRGPPAPRYWSRMENAAVVGLMCGLPLDLLKVVLERRTSLNLGAVDAILDTNSAEALELLRSGTVNYTRGYSISTQYHAQAQPAPSTQSIDPYQL</sequence>
<dbReference type="EMBL" id="ML121539">
    <property type="protein sequence ID" value="RPB24999.1"/>
    <property type="molecule type" value="Genomic_DNA"/>
</dbReference>